<feature type="chain" id="PRO_5017568436" description="Lipid/polyisoprenoid-binding YceI-like domain-containing protein" evidence="1">
    <location>
        <begin position="21"/>
        <end position="172"/>
    </location>
</feature>
<comment type="caution">
    <text evidence="2">The sequence shown here is derived from an EMBL/GenBank/DDBJ whole genome shotgun (WGS) entry which is preliminary data.</text>
</comment>
<reference evidence="2 3" key="1">
    <citation type="submission" date="2018-08" db="EMBL/GenBank/DDBJ databases">
        <title>Sequencing the genomes of 1000 actinobacteria strains.</title>
        <authorList>
            <person name="Klenk H.-P."/>
        </authorList>
    </citation>
    <scope>NUCLEOTIDE SEQUENCE [LARGE SCALE GENOMIC DNA]</scope>
    <source>
        <strain evidence="2 3">DSM 43927</strain>
    </source>
</reference>
<organism evidence="2 3">
    <name type="scientific">Thermomonospora umbrina</name>
    <dbReference type="NCBI Taxonomy" id="111806"/>
    <lineage>
        <taxon>Bacteria</taxon>
        <taxon>Bacillati</taxon>
        <taxon>Actinomycetota</taxon>
        <taxon>Actinomycetes</taxon>
        <taxon>Streptosporangiales</taxon>
        <taxon>Thermomonosporaceae</taxon>
        <taxon>Thermomonospora</taxon>
    </lineage>
</organism>
<dbReference type="EMBL" id="QTTT01000001">
    <property type="protein sequence ID" value="REE95224.1"/>
    <property type="molecule type" value="Genomic_DNA"/>
</dbReference>
<protein>
    <recommendedName>
        <fullName evidence="4">Lipid/polyisoprenoid-binding YceI-like domain-containing protein</fullName>
    </recommendedName>
</protein>
<name>A0A3D9SRG9_9ACTN</name>
<proteinExistence type="predicted"/>
<evidence type="ECO:0000313" key="3">
    <source>
        <dbReference type="Proteomes" id="UP000256661"/>
    </source>
</evidence>
<evidence type="ECO:0000313" key="2">
    <source>
        <dbReference type="EMBL" id="REE95224.1"/>
    </source>
</evidence>
<evidence type="ECO:0008006" key="4">
    <source>
        <dbReference type="Google" id="ProtNLM"/>
    </source>
</evidence>
<dbReference type="AlphaFoldDB" id="A0A3D9SRG9"/>
<feature type="signal peptide" evidence="1">
    <location>
        <begin position="1"/>
        <end position="20"/>
    </location>
</feature>
<sequence length="172" mass="18244">MMIVAAAVLLLPITAQPCLSETTTGRRIENPRPETSIMATADEVSMRAATLTMSGLRYEGVVQVSTAAGPRPRLRFSADSAKLSGVRGLMSTRTGHVALRADSLSLSGGVVVHVGRFSARLLGLIPLDFTPAAPPPLVLPTMSFTAVVLDDLHLEADTATMKKLVMRPLPRT</sequence>
<gene>
    <name evidence="2" type="ORF">DFJ69_0607</name>
</gene>
<keyword evidence="3" id="KW-1185">Reference proteome</keyword>
<keyword evidence="1" id="KW-0732">Signal</keyword>
<accession>A0A3D9SRG9</accession>
<dbReference type="Proteomes" id="UP000256661">
    <property type="component" value="Unassembled WGS sequence"/>
</dbReference>
<evidence type="ECO:0000256" key="1">
    <source>
        <dbReference type="SAM" id="SignalP"/>
    </source>
</evidence>